<evidence type="ECO:0000313" key="1">
    <source>
        <dbReference type="EMBL" id="CAD6248033.1"/>
    </source>
</evidence>
<gene>
    <name evidence="1" type="ORF">NCGR_LOCUS32197</name>
</gene>
<keyword evidence="2" id="KW-1185">Reference proteome</keyword>
<comment type="caution">
    <text evidence="1">The sequence shown here is derived from an EMBL/GenBank/DDBJ whole genome shotgun (WGS) entry which is preliminary data.</text>
</comment>
<dbReference type="EMBL" id="CAJGYO010000007">
    <property type="protein sequence ID" value="CAD6248033.1"/>
    <property type="molecule type" value="Genomic_DNA"/>
</dbReference>
<name>A0A811PKU7_9POAL</name>
<sequence length="211" mass="24128">MDPDPALIIRGASSMRRIDKLFNYISPVTHQIRIDVNTPLHQACDIDVQMQAGLRCPDAFQVYNPEVVRLKAEATQAISEGALARILKSEIKVLEKIERTRQRIIDLEKKISALELDMATGAHQAANPNDEGTVQFEQVIYTLRDGASQLAFWKLNLKYLQSKEEALVDFFKALCSAYNELLEQAEEKSKSWKFSFKRSRWKVDYPLVGIR</sequence>
<dbReference type="AlphaFoldDB" id="A0A811PKU7"/>
<accession>A0A811PKU7</accession>
<organism evidence="1 2">
    <name type="scientific">Miscanthus lutarioriparius</name>
    <dbReference type="NCBI Taxonomy" id="422564"/>
    <lineage>
        <taxon>Eukaryota</taxon>
        <taxon>Viridiplantae</taxon>
        <taxon>Streptophyta</taxon>
        <taxon>Embryophyta</taxon>
        <taxon>Tracheophyta</taxon>
        <taxon>Spermatophyta</taxon>
        <taxon>Magnoliopsida</taxon>
        <taxon>Liliopsida</taxon>
        <taxon>Poales</taxon>
        <taxon>Poaceae</taxon>
        <taxon>PACMAD clade</taxon>
        <taxon>Panicoideae</taxon>
        <taxon>Andropogonodae</taxon>
        <taxon>Andropogoneae</taxon>
        <taxon>Saccharinae</taxon>
        <taxon>Miscanthus</taxon>
    </lineage>
</organism>
<evidence type="ECO:0000313" key="2">
    <source>
        <dbReference type="Proteomes" id="UP000604825"/>
    </source>
</evidence>
<dbReference type="Proteomes" id="UP000604825">
    <property type="component" value="Unassembled WGS sequence"/>
</dbReference>
<reference evidence="1" key="1">
    <citation type="submission" date="2020-10" db="EMBL/GenBank/DDBJ databases">
        <authorList>
            <person name="Han B."/>
            <person name="Lu T."/>
            <person name="Zhao Q."/>
            <person name="Huang X."/>
            <person name="Zhao Y."/>
        </authorList>
    </citation>
    <scope>NUCLEOTIDE SEQUENCE</scope>
</reference>
<proteinExistence type="predicted"/>
<protein>
    <submittedName>
        <fullName evidence="1">Uncharacterized protein</fullName>
    </submittedName>
</protein>